<evidence type="ECO:0000313" key="2">
    <source>
        <dbReference type="Proteomes" id="UP000887540"/>
    </source>
</evidence>
<dbReference type="Gene3D" id="3.15.20.10">
    <property type="entry name" value="Bactericidal permeability-increasing protein, domain 2"/>
    <property type="match status" value="1"/>
</dbReference>
<protein>
    <submittedName>
        <fullName evidence="3">Uncharacterized protein</fullName>
    </submittedName>
</protein>
<keyword evidence="1" id="KW-0732">Signal</keyword>
<dbReference type="PANTHER" id="PTHR10504:SF131">
    <property type="entry name" value="BPI2 DOMAIN-CONTAINING PROTEIN"/>
    <property type="match status" value="1"/>
</dbReference>
<dbReference type="InterPro" id="IPR017943">
    <property type="entry name" value="Bactericidal_perm-incr_a/b_dom"/>
</dbReference>
<dbReference type="GO" id="GO:0008289">
    <property type="term" value="F:lipid binding"/>
    <property type="evidence" value="ECO:0007669"/>
    <property type="project" value="InterPro"/>
</dbReference>
<evidence type="ECO:0000256" key="1">
    <source>
        <dbReference type="SAM" id="SignalP"/>
    </source>
</evidence>
<evidence type="ECO:0000313" key="3">
    <source>
        <dbReference type="WBParaSite" id="ACRNAN_scaffold2729.g19048.t1"/>
    </source>
</evidence>
<dbReference type="Proteomes" id="UP000887540">
    <property type="component" value="Unplaced"/>
</dbReference>
<reference evidence="3" key="1">
    <citation type="submission" date="2022-11" db="UniProtKB">
        <authorList>
            <consortium name="WormBaseParasite"/>
        </authorList>
    </citation>
    <scope>IDENTIFICATION</scope>
</reference>
<dbReference type="GO" id="GO:0005615">
    <property type="term" value="C:extracellular space"/>
    <property type="evidence" value="ECO:0007669"/>
    <property type="project" value="TreeGrafter"/>
</dbReference>
<dbReference type="SUPFAM" id="SSF55394">
    <property type="entry name" value="Bactericidal permeability-increasing protein, BPI"/>
    <property type="match status" value="1"/>
</dbReference>
<dbReference type="Gene3D" id="3.15.10.10">
    <property type="entry name" value="Bactericidal permeability-increasing protein, domain 1"/>
    <property type="match status" value="1"/>
</dbReference>
<accession>A0A914DIS0</accession>
<sequence length="471" mass="53530">MKLIGIISFFLFAFLNKILAESSGAQIRITQDGIDKAVYSLVEALNKHFEAITLDEQSFQASDVKGSIFDGKLSTFRLDPRNSKIYLQDNGTIKVDISNIVLNGDSQYKVRWHFLKKSGSIALSTNDAYIQLIFRIFNENSRARLRLIRSSASVGNMDFKLHGNIVDKLINRLKKVWKPKVRNAIDSKIPSLIEKKVNELSEKIVQIEVEKDLAGKMNGIYVNYGLTGHPKNFQNALFVSISSKFWYGSNKIDYHSSGNFPNFPREQDVCVEIDSKVVFNSLTDAFTASRKGHKKVETNRFQPLKHFLSCECQGKFCAKEMPDGRCGEDYIIDLNFAPSFHFNDSGVYTVLNVNASFEYNGFDVLDVQMIAGIHLKNTISFANWVLRGQLEIFLEKISADSWLVATDEENLHMMWNMFKDVIETELNEMLKDGIPLPSVRFVQISNPQVYFNGPFVQVCANTDINFAQILK</sequence>
<feature type="signal peptide" evidence="1">
    <location>
        <begin position="1"/>
        <end position="20"/>
    </location>
</feature>
<proteinExistence type="predicted"/>
<name>A0A914DIS0_9BILA</name>
<dbReference type="PANTHER" id="PTHR10504">
    <property type="entry name" value="BACTERICIDAL PERMEABILITY-INCREASING BPI PROTEIN-RELATED"/>
    <property type="match status" value="1"/>
</dbReference>
<dbReference type="AlphaFoldDB" id="A0A914DIS0"/>
<organism evidence="2 3">
    <name type="scientific">Acrobeloides nanus</name>
    <dbReference type="NCBI Taxonomy" id="290746"/>
    <lineage>
        <taxon>Eukaryota</taxon>
        <taxon>Metazoa</taxon>
        <taxon>Ecdysozoa</taxon>
        <taxon>Nematoda</taxon>
        <taxon>Chromadorea</taxon>
        <taxon>Rhabditida</taxon>
        <taxon>Tylenchina</taxon>
        <taxon>Cephalobomorpha</taxon>
        <taxon>Cephaloboidea</taxon>
        <taxon>Cephalobidae</taxon>
        <taxon>Acrobeloides</taxon>
    </lineage>
</organism>
<keyword evidence="2" id="KW-1185">Reference proteome</keyword>
<dbReference type="InterPro" id="IPR032942">
    <property type="entry name" value="BPI/LBP/Plunc"/>
</dbReference>
<dbReference type="WBParaSite" id="ACRNAN_scaffold2729.g19048.t1">
    <property type="protein sequence ID" value="ACRNAN_scaffold2729.g19048.t1"/>
    <property type="gene ID" value="ACRNAN_scaffold2729.g19048"/>
</dbReference>
<feature type="chain" id="PRO_5037148744" evidence="1">
    <location>
        <begin position="21"/>
        <end position="471"/>
    </location>
</feature>